<name>A0A411CQX5_9CAUD</name>
<dbReference type="EMBL" id="MK411746">
    <property type="protein sequence ID" value="QAY16190.1"/>
    <property type="molecule type" value="Genomic_DNA"/>
</dbReference>
<sequence length="192" mass="20962">MIHDLVTYPNAQDDTVIARCSCDQWRRVWNVKNFPGVQEAESDHQAHRQAAAAQALQAPAQPVLRQPEAAASLDALVNMTRAIGDAARAMQEATATLHDQIDEFIQAHQDSCDRGIGVLVVRKADGTITSTPNVFLKPGQVVFTEDPETYFAGLPVKISMAPEVPEYLPRYQVTTPVRLESAITTKVTGLVA</sequence>
<evidence type="ECO:0000313" key="2">
    <source>
        <dbReference type="Proteomes" id="UP000289206"/>
    </source>
</evidence>
<dbReference type="Proteomes" id="UP000289206">
    <property type="component" value="Segment"/>
</dbReference>
<proteinExistence type="predicted"/>
<gene>
    <name evidence="1" type="primary">78</name>
    <name evidence="1" type="ORF">SEA_SONALI_78</name>
</gene>
<keyword evidence="2" id="KW-1185">Reference proteome</keyword>
<dbReference type="KEGG" id="vg:55011169"/>
<reference evidence="1 2" key="1">
    <citation type="submission" date="2019-01" db="EMBL/GenBank/DDBJ databases">
        <authorList>
            <person name="Adair T.L."/>
            <person name="Lucas L.G."/>
            <person name="Young A.M."/>
            <person name="Antrich S.C."/>
            <person name="Baird A.G."/>
            <person name="Dunn E.L."/>
            <person name="Fernandes B.I."/>
            <person name="Fraley E.G."/>
            <person name="Ghanem A.X."/>
            <person name="Gilbert M.G."/>
            <person name="Morris T.B."/>
            <person name="Nortch B.D."/>
            <person name="Overcash M.E."/>
            <person name="Pavleszek K.E."/>
            <person name="Pellegrini L.I.O."/>
            <person name="Pham L.T."/>
            <person name="Rule L.S."/>
            <person name="Schultz E.M."/>
            <person name="Smith J."/>
            <person name="Thong B.J."/>
            <person name="Turner H.A."/>
            <person name="Walker G."/>
            <person name="Whitaker Z.J."/>
            <person name="Wilsey R.N."/>
            <person name="Yanney R.L."/>
            <person name="Klyczek K."/>
            <person name="Garlena R.A."/>
            <person name="Russell D.A."/>
            <person name="Pope W.H."/>
            <person name="Jacobs-Sera D."/>
            <person name="Hatfull G.F."/>
        </authorList>
    </citation>
    <scope>NUCLEOTIDE SEQUENCE [LARGE SCALE GENOMIC DNA]</scope>
</reference>
<protein>
    <submittedName>
        <fullName evidence="1">Uncharacterized protein</fullName>
    </submittedName>
</protein>
<organism evidence="1 2">
    <name type="scientific">Arthrobacter phage Sonali</name>
    <dbReference type="NCBI Taxonomy" id="2510495"/>
    <lineage>
        <taxon>Viruses</taxon>
        <taxon>Duplodnaviria</taxon>
        <taxon>Heunggongvirae</taxon>
        <taxon>Uroviricota</taxon>
        <taxon>Caudoviricetes</taxon>
        <taxon>Sonalivirus</taxon>
        <taxon>Sonalivirus sonali</taxon>
    </lineage>
</organism>
<dbReference type="RefSeq" id="YP_009819751.1">
    <property type="nucleotide sequence ID" value="NC_048152.1"/>
</dbReference>
<evidence type="ECO:0000313" key="1">
    <source>
        <dbReference type="EMBL" id="QAY16190.1"/>
    </source>
</evidence>
<accession>A0A411CQX5</accession>
<dbReference type="GeneID" id="55011169"/>